<organism evidence="1">
    <name type="scientific">uncultured Pseudonocardia sp</name>
    <dbReference type="NCBI Taxonomy" id="211455"/>
    <lineage>
        <taxon>Bacteria</taxon>
        <taxon>Bacillati</taxon>
        <taxon>Actinomycetota</taxon>
        <taxon>Actinomycetes</taxon>
        <taxon>Pseudonocardiales</taxon>
        <taxon>Pseudonocardiaceae</taxon>
        <taxon>Pseudonocardia</taxon>
        <taxon>environmental samples</taxon>
    </lineage>
</organism>
<protein>
    <submittedName>
        <fullName evidence="1">Uncharacterized protein</fullName>
    </submittedName>
</protein>
<gene>
    <name evidence="1" type="ORF">AVDCRST_MAG66-2292</name>
</gene>
<sequence>ALLDPAVRRRFGQAARRSVLRRTWSAVGDELLAHYAEVIGHPEVVAAA</sequence>
<evidence type="ECO:0000313" key="1">
    <source>
        <dbReference type="EMBL" id="CAA9415280.1"/>
    </source>
</evidence>
<feature type="non-terminal residue" evidence="1">
    <location>
        <position position="1"/>
    </location>
</feature>
<dbReference type="SUPFAM" id="SSF53756">
    <property type="entry name" value="UDP-Glycosyltransferase/glycogen phosphorylase"/>
    <property type="match status" value="1"/>
</dbReference>
<proteinExistence type="predicted"/>
<reference evidence="1" key="1">
    <citation type="submission" date="2020-02" db="EMBL/GenBank/DDBJ databases">
        <authorList>
            <person name="Meier V. D."/>
        </authorList>
    </citation>
    <scope>NUCLEOTIDE SEQUENCE</scope>
    <source>
        <strain evidence="1">AVDCRST_MAG66</strain>
    </source>
</reference>
<accession>A0A6J4PG92</accession>
<name>A0A6J4PG92_9PSEU</name>
<dbReference type="EMBL" id="CADCUS010000337">
    <property type="protein sequence ID" value="CAA9415280.1"/>
    <property type="molecule type" value="Genomic_DNA"/>
</dbReference>
<dbReference type="AlphaFoldDB" id="A0A6J4PG92"/>